<name>A0AC61R8U8_9FIRM</name>
<protein>
    <submittedName>
        <fullName evidence="1">Response regulator</fullName>
    </submittedName>
</protein>
<gene>
    <name evidence="1" type="ORF">E5336_03870</name>
</gene>
<proteinExistence type="predicted"/>
<evidence type="ECO:0000313" key="2">
    <source>
        <dbReference type="Proteomes" id="UP000308836"/>
    </source>
</evidence>
<organism evidence="1 2">
    <name type="scientific">Dubosiella muris</name>
    <dbReference type="NCBI Taxonomy" id="3038133"/>
    <lineage>
        <taxon>Bacteria</taxon>
        <taxon>Bacillati</taxon>
        <taxon>Bacillota</taxon>
        <taxon>Erysipelotrichia</taxon>
        <taxon>Erysipelotrichales</taxon>
        <taxon>Erysipelotrichaceae</taxon>
        <taxon>Dubosiella</taxon>
    </lineage>
</organism>
<evidence type="ECO:0000313" key="1">
    <source>
        <dbReference type="EMBL" id="TGY66440.1"/>
    </source>
</evidence>
<keyword evidence="2" id="KW-1185">Reference proteome</keyword>
<dbReference type="EMBL" id="SRYG01000006">
    <property type="protein sequence ID" value="TGY66440.1"/>
    <property type="molecule type" value="Genomic_DNA"/>
</dbReference>
<sequence length="499" mass="56250">MIHQSNFPPSIGQALAALAEFLTVHSISWESAMQSRDQIASPSPERQALFSLAFSFIAFARWLPDALLVFKNDEQKEIVYANPALVQLFECASLDEWLAYVNRSFSEIAAFEDRARIRNEVIRPSASSTPLTYRIRPVSQSVRWVEERRSDLFEPGRDALVCVTLADITERVEREQKQIRQIERLEARLRRVHQAQTMHAEVIETLSERYDSILYADLERQTIYGFRVSDRMGALLPKGASAKYDALFRDYAREWILPQDQAAFLAQTAPESIRAALAGKPELTLTYQVAIHEPPLAMRLRVVNSVPGAKTVERVVIHLHPVENERRQNDILVDALETARRANRVKEAFLSNASRHLNGVLDSGQPASSPDPLSKASIRLLVVEDNEINREIETEILQDMGFQVEEAENGLQALGRLVADPNGFDLVVTDIQMPHMNGWQLAKAMRDNPAMRHIPLIALSANSLEADKQASRQAGIDIHLDKPIDPDILEQAIHHCLVS</sequence>
<accession>A0AC61R8U8</accession>
<reference evidence="1" key="1">
    <citation type="submission" date="2019-04" db="EMBL/GenBank/DDBJ databases">
        <title>Microbes associate with the intestines of laboratory mice.</title>
        <authorList>
            <person name="Navarre W."/>
            <person name="Wong E."/>
            <person name="Huang K."/>
            <person name="Tropini C."/>
            <person name="Ng K."/>
            <person name="Yu B."/>
        </authorList>
    </citation>
    <scope>NUCLEOTIDE SEQUENCE</scope>
    <source>
        <strain evidence="1">NM09_H32</strain>
    </source>
</reference>
<comment type="caution">
    <text evidence="1">The sequence shown here is derived from an EMBL/GenBank/DDBJ whole genome shotgun (WGS) entry which is preliminary data.</text>
</comment>
<dbReference type="Proteomes" id="UP000308836">
    <property type="component" value="Unassembled WGS sequence"/>
</dbReference>